<comment type="caution">
    <text evidence="1">The sequence shown here is derived from an EMBL/GenBank/DDBJ whole genome shotgun (WGS) entry which is preliminary data.</text>
</comment>
<gene>
    <name evidence="1" type="ORF">ACFQGH_16430</name>
</gene>
<proteinExistence type="predicted"/>
<accession>A0ABD5VC55</accession>
<dbReference type="Proteomes" id="UP001596312">
    <property type="component" value="Unassembled WGS sequence"/>
</dbReference>
<dbReference type="RefSeq" id="WP_340605358.1">
    <property type="nucleotide sequence ID" value="NZ_JBBMXV010000005.1"/>
</dbReference>
<evidence type="ECO:0000313" key="1">
    <source>
        <dbReference type="EMBL" id="MFC6906780.1"/>
    </source>
</evidence>
<dbReference type="AlphaFoldDB" id="A0ABD5VC55"/>
<sequence>MTIRLSGDASLHTEPAHAIRHVALDPDAYGPGGYSEPTGADREHTIYFVDEARPDVDGYALVSEYLPR</sequence>
<dbReference type="EMBL" id="JBHSXQ010000005">
    <property type="protein sequence ID" value="MFC6906780.1"/>
    <property type="molecule type" value="Genomic_DNA"/>
</dbReference>
<name>A0ABD5VC55_9EURY</name>
<protein>
    <submittedName>
        <fullName evidence="1">Uncharacterized protein</fullName>
    </submittedName>
</protein>
<evidence type="ECO:0000313" key="2">
    <source>
        <dbReference type="Proteomes" id="UP001596312"/>
    </source>
</evidence>
<keyword evidence="2" id="KW-1185">Reference proteome</keyword>
<reference evidence="1 2" key="1">
    <citation type="journal article" date="2019" name="Int. J. Syst. Evol. Microbiol.">
        <title>The Global Catalogue of Microorganisms (GCM) 10K type strain sequencing project: providing services to taxonomists for standard genome sequencing and annotation.</title>
        <authorList>
            <consortium name="The Broad Institute Genomics Platform"/>
            <consortium name="The Broad Institute Genome Sequencing Center for Infectious Disease"/>
            <person name="Wu L."/>
            <person name="Ma J."/>
        </authorList>
    </citation>
    <scope>NUCLEOTIDE SEQUENCE [LARGE SCALE GENOMIC DNA]</scope>
    <source>
        <strain evidence="1 2">CGMCC 1.3240</strain>
    </source>
</reference>
<organism evidence="1 2">
    <name type="scientific">Halalkalicoccus tibetensis</name>
    <dbReference type="NCBI Taxonomy" id="175632"/>
    <lineage>
        <taxon>Archaea</taxon>
        <taxon>Methanobacteriati</taxon>
        <taxon>Methanobacteriota</taxon>
        <taxon>Stenosarchaea group</taxon>
        <taxon>Halobacteria</taxon>
        <taxon>Halobacteriales</taxon>
        <taxon>Halococcaceae</taxon>
        <taxon>Halalkalicoccus</taxon>
    </lineage>
</organism>